<feature type="compositionally biased region" description="Polar residues" evidence="1">
    <location>
        <begin position="1"/>
        <end position="18"/>
    </location>
</feature>
<dbReference type="EMBL" id="BSVA01000001">
    <property type="protein sequence ID" value="GMA92955.1"/>
    <property type="molecule type" value="Genomic_DNA"/>
</dbReference>
<gene>
    <name evidence="2" type="ORF">GCM10025869_34840</name>
</gene>
<dbReference type="Proteomes" id="UP001157069">
    <property type="component" value="Unassembled WGS sequence"/>
</dbReference>
<proteinExistence type="predicted"/>
<sequence>MTPQAATARSTAPRQATMRSRRRMNPLSRVQRRMRWRGRAAYADGMSSDDKPGAASEETKRKFREALERKKQQAQDRPGHLDGEGTVHEAHGRAEKKREFRRKSG</sequence>
<dbReference type="Pfam" id="PF17227">
    <property type="entry name" value="DUF5302"/>
    <property type="match status" value="1"/>
</dbReference>
<keyword evidence="3" id="KW-1185">Reference proteome</keyword>
<name>A0ABQ6JXC0_9MICO</name>
<feature type="compositionally biased region" description="Basic and acidic residues" evidence="1">
    <location>
        <begin position="48"/>
        <end position="98"/>
    </location>
</feature>
<reference evidence="3" key="1">
    <citation type="journal article" date="2019" name="Int. J. Syst. Evol. Microbiol.">
        <title>The Global Catalogue of Microorganisms (GCM) 10K type strain sequencing project: providing services to taxonomists for standard genome sequencing and annotation.</title>
        <authorList>
            <consortium name="The Broad Institute Genomics Platform"/>
            <consortium name="The Broad Institute Genome Sequencing Center for Infectious Disease"/>
            <person name="Wu L."/>
            <person name="Ma J."/>
        </authorList>
    </citation>
    <scope>NUCLEOTIDE SEQUENCE [LARGE SCALE GENOMIC DNA]</scope>
    <source>
        <strain evidence="3">NBRC 108755</strain>
    </source>
</reference>
<feature type="region of interest" description="Disordered" evidence="1">
    <location>
        <begin position="1"/>
        <end position="105"/>
    </location>
</feature>
<evidence type="ECO:0008006" key="4">
    <source>
        <dbReference type="Google" id="ProtNLM"/>
    </source>
</evidence>
<protein>
    <recommendedName>
        <fullName evidence="4">DUF5302 domain-containing protein</fullName>
    </recommendedName>
</protein>
<accession>A0ABQ6JXC0</accession>
<organism evidence="2 3">
    <name type="scientific">Homoserinibacter gongjuensis</name>
    <dbReference type="NCBI Taxonomy" id="1162968"/>
    <lineage>
        <taxon>Bacteria</taxon>
        <taxon>Bacillati</taxon>
        <taxon>Actinomycetota</taxon>
        <taxon>Actinomycetes</taxon>
        <taxon>Micrococcales</taxon>
        <taxon>Microbacteriaceae</taxon>
        <taxon>Homoserinibacter</taxon>
    </lineage>
</organism>
<evidence type="ECO:0000313" key="3">
    <source>
        <dbReference type="Proteomes" id="UP001157069"/>
    </source>
</evidence>
<evidence type="ECO:0000256" key="1">
    <source>
        <dbReference type="SAM" id="MobiDB-lite"/>
    </source>
</evidence>
<dbReference type="InterPro" id="IPR035172">
    <property type="entry name" value="DUF5302"/>
</dbReference>
<comment type="caution">
    <text evidence="2">The sequence shown here is derived from an EMBL/GenBank/DDBJ whole genome shotgun (WGS) entry which is preliminary data.</text>
</comment>
<evidence type="ECO:0000313" key="2">
    <source>
        <dbReference type="EMBL" id="GMA92955.1"/>
    </source>
</evidence>
<feature type="compositionally biased region" description="Basic residues" evidence="1">
    <location>
        <begin position="19"/>
        <end position="38"/>
    </location>
</feature>